<dbReference type="Proteomes" id="UP000278222">
    <property type="component" value="Unassembled WGS sequence"/>
</dbReference>
<accession>A0A3N1KT24</accession>
<feature type="transmembrane region" description="Helical" evidence="7">
    <location>
        <begin position="311"/>
        <end position="341"/>
    </location>
</feature>
<comment type="similarity">
    <text evidence="7">Belongs to the TRAP transporter large permease family.</text>
</comment>
<feature type="transmembrane region" description="Helical" evidence="7">
    <location>
        <begin position="268"/>
        <end position="291"/>
    </location>
</feature>
<dbReference type="Pfam" id="PF06808">
    <property type="entry name" value="DctM"/>
    <property type="match status" value="1"/>
</dbReference>
<evidence type="ECO:0000256" key="2">
    <source>
        <dbReference type="ARBA" id="ARBA00022475"/>
    </source>
</evidence>
<sequence length="424" mass="44480">MALLAILVFIVTLAIGVPIFIAIGLTAVYGFVIDNQPLTAFAQKAIDELNAPMLLAIPFFVMAATYMEKGGIAAALVDMGSAWLAGVRGSLGLISVMSCVMFAAICGSSVATCLAMGTIMIPAMLRHRYPRPFAVGLIGAAGTLGILIPPSLPLILYGVIADQSVPRLFLAGVVPGLLVAFAFTIWVLVQARRLNLAGGEGIERSQFIRLNLRALPALSIPVIIGACIYGGLTTVTEAAAVAALAALVVSIGFYRTMRFADIVPATAVAMRSAAVIIIIVSTALVFGHWITKSGVPAAAARMIGDAGLTSWQFLLIINAIMFVLGMFLEVASILLITLPILLPMLAPLGIDPIHFAIILTINMELAMITPPVGLNLYVLTGISGTSIGEAIQGVLPFIVILVTMLMLITYVPVLSLWLPTLVYG</sequence>
<feature type="transmembrane region" description="Helical" evidence="7">
    <location>
        <begin position="53"/>
        <end position="77"/>
    </location>
</feature>
<evidence type="ECO:0000259" key="8">
    <source>
        <dbReference type="Pfam" id="PF06808"/>
    </source>
</evidence>
<feature type="transmembrane region" description="Helical" evidence="7">
    <location>
        <begin position="89"/>
        <end position="121"/>
    </location>
</feature>
<dbReference type="PANTHER" id="PTHR33362:SF5">
    <property type="entry name" value="C4-DICARBOXYLATE TRAP TRANSPORTER LARGE PERMEASE PROTEIN DCTM"/>
    <property type="match status" value="1"/>
</dbReference>
<feature type="domain" description="TRAP C4-dicarboxylate transport system permease DctM subunit" evidence="8">
    <location>
        <begin position="7"/>
        <end position="413"/>
    </location>
</feature>
<dbReference type="OrthoDB" id="7350150at2"/>
<name>A0A3N1KT24_9PROT</name>
<evidence type="ECO:0000256" key="7">
    <source>
        <dbReference type="RuleBase" id="RU369079"/>
    </source>
</evidence>
<protein>
    <recommendedName>
        <fullName evidence="7">TRAP transporter large permease protein</fullName>
    </recommendedName>
</protein>
<comment type="subunit">
    <text evidence="7">The complex comprises the extracytoplasmic solute receptor protein and the two transmembrane proteins.</text>
</comment>
<organism evidence="9 10">
    <name type="scientific">Stella humosa</name>
    <dbReference type="NCBI Taxonomy" id="94"/>
    <lineage>
        <taxon>Bacteria</taxon>
        <taxon>Pseudomonadati</taxon>
        <taxon>Pseudomonadota</taxon>
        <taxon>Alphaproteobacteria</taxon>
        <taxon>Rhodospirillales</taxon>
        <taxon>Stellaceae</taxon>
        <taxon>Stella</taxon>
    </lineage>
</organism>
<feature type="transmembrane region" description="Helical" evidence="7">
    <location>
        <begin position="238"/>
        <end position="256"/>
    </location>
</feature>
<dbReference type="PANTHER" id="PTHR33362">
    <property type="entry name" value="SIALIC ACID TRAP TRANSPORTER PERMEASE PROTEIN SIAT-RELATED"/>
    <property type="match status" value="1"/>
</dbReference>
<reference evidence="9 10" key="1">
    <citation type="submission" date="2018-11" db="EMBL/GenBank/DDBJ databases">
        <title>Genomic Encyclopedia of Type Strains, Phase IV (KMG-IV): sequencing the most valuable type-strain genomes for metagenomic binning, comparative biology and taxonomic classification.</title>
        <authorList>
            <person name="Goeker M."/>
        </authorList>
    </citation>
    <scope>NUCLEOTIDE SEQUENCE [LARGE SCALE GENOMIC DNA]</scope>
    <source>
        <strain evidence="9 10">DSM 5900</strain>
    </source>
</reference>
<proteinExistence type="inferred from homology"/>
<feature type="transmembrane region" description="Helical" evidence="7">
    <location>
        <begin position="133"/>
        <end position="156"/>
    </location>
</feature>
<evidence type="ECO:0000256" key="1">
    <source>
        <dbReference type="ARBA" id="ARBA00004429"/>
    </source>
</evidence>
<keyword evidence="4 7" id="KW-0812">Transmembrane</keyword>
<gene>
    <name evidence="9" type="ORF">EDC65_4675</name>
</gene>
<dbReference type="AlphaFoldDB" id="A0A3N1KT24"/>
<dbReference type="PIRSF" id="PIRSF006066">
    <property type="entry name" value="HI0050"/>
    <property type="match status" value="1"/>
</dbReference>
<keyword evidence="5 7" id="KW-1133">Transmembrane helix</keyword>
<dbReference type="GO" id="GO:0005886">
    <property type="term" value="C:plasma membrane"/>
    <property type="evidence" value="ECO:0007669"/>
    <property type="project" value="UniProtKB-SubCell"/>
</dbReference>
<dbReference type="InterPro" id="IPR010656">
    <property type="entry name" value="DctM"/>
</dbReference>
<comment type="caution">
    <text evidence="9">The sequence shown here is derived from an EMBL/GenBank/DDBJ whole genome shotgun (WGS) entry which is preliminary data.</text>
</comment>
<dbReference type="GO" id="GO:0022857">
    <property type="term" value="F:transmembrane transporter activity"/>
    <property type="evidence" value="ECO:0007669"/>
    <property type="project" value="UniProtKB-UniRule"/>
</dbReference>
<comment type="caution">
    <text evidence="7">Lacks conserved residue(s) required for the propagation of feature annotation.</text>
</comment>
<feature type="transmembrane region" description="Helical" evidence="7">
    <location>
        <begin position="6"/>
        <end position="32"/>
    </location>
</feature>
<evidence type="ECO:0000256" key="3">
    <source>
        <dbReference type="ARBA" id="ARBA00022519"/>
    </source>
</evidence>
<feature type="transmembrane region" description="Helical" evidence="7">
    <location>
        <begin position="210"/>
        <end position="232"/>
    </location>
</feature>
<feature type="transmembrane region" description="Helical" evidence="7">
    <location>
        <begin position="394"/>
        <end position="418"/>
    </location>
</feature>
<keyword evidence="6 7" id="KW-0472">Membrane</keyword>
<comment type="function">
    <text evidence="7">Part of the tripartite ATP-independent periplasmic (TRAP) transport system.</text>
</comment>
<evidence type="ECO:0000256" key="6">
    <source>
        <dbReference type="ARBA" id="ARBA00023136"/>
    </source>
</evidence>
<dbReference type="EMBL" id="RJKX01000017">
    <property type="protein sequence ID" value="ROP83144.1"/>
    <property type="molecule type" value="Genomic_DNA"/>
</dbReference>
<evidence type="ECO:0000256" key="5">
    <source>
        <dbReference type="ARBA" id="ARBA00022989"/>
    </source>
</evidence>
<dbReference type="InterPro" id="IPR004681">
    <property type="entry name" value="TRAP_DctM"/>
</dbReference>
<keyword evidence="2" id="KW-1003">Cell membrane</keyword>
<keyword evidence="3 7" id="KW-0997">Cell inner membrane</keyword>
<evidence type="ECO:0000313" key="9">
    <source>
        <dbReference type="EMBL" id="ROP83144.1"/>
    </source>
</evidence>
<evidence type="ECO:0000313" key="10">
    <source>
        <dbReference type="Proteomes" id="UP000278222"/>
    </source>
</evidence>
<dbReference type="NCBIfam" id="TIGR00786">
    <property type="entry name" value="dctM"/>
    <property type="match status" value="1"/>
</dbReference>
<dbReference type="RefSeq" id="WP_123694145.1">
    <property type="nucleotide sequence ID" value="NZ_AP019700.1"/>
</dbReference>
<feature type="transmembrane region" description="Helical" evidence="7">
    <location>
        <begin position="168"/>
        <end position="189"/>
    </location>
</feature>
<comment type="subcellular location">
    <subcellularLocation>
        <location evidence="1 7">Cell inner membrane</location>
        <topology evidence="1 7">Multi-pass membrane protein</topology>
    </subcellularLocation>
</comment>
<keyword evidence="7" id="KW-0813">Transport</keyword>
<keyword evidence="10" id="KW-1185">Reference proteome</keyword>
<evidence type="ECO:0000256" key="4">
    <source>
        <dbReference type="ARBA" id="ARBA00022692"/>
    </source>
</evidence>